<dbReference type="SMART" id="SM00421">
    <property type="entry name" value="HTH_LUXR"/>
    <property type="match status" value="1"/>
</dbReference>
<keyword evidence="8" id="KW-1185">Reference proteome</keyword>
<dbReference type="Pfam" id="PF00196">
    <property type="entry name" value="GerE"/>
    <property type="match status" value="1"/>
</dbReference>
<accession>A0ABQ4BNS1</accession>
<evidence type="ECO:0000259" key="5">
    <source>
        <dbReference type="PROSITE" id="PS50043"/>
    </source>
</evidence>
<dbReference type="Gene3D" id="3.40.50.2300">
    <property type="match status" value="1"/>
</dbReference>
<keyword evidence="1" id="KW-0805">Transcription regulation</keyword>
<evidence type="ECO:0000313" key="7">
    <source>
        <dbReference type="EMBL" id="GIE72331.1"/>
    </source>
</evidence>
<organism evidence="7 8">
    <name type="scientific">Actinoplanes palleronii</name>
    <dbReference type="NCBI Taxonomy" id="113570"/>
    <lineage>
        <taxon>Bacteria</taxon>
        <taxon>Bacillati</taxon>
        <taxon>Actinomycetota</taxon>
        <taxon>Actinomycetes</taxon>
        <taxon>Micromonosporales</taxon>
        <taxon>Micromonosporaceae</taxon>
        <taxon>Actinoplanes</taxon>
    </lineage>
</organism>
<dbReference type="Proteomes" id="UP000624709">
    <property type="component" value="Unassembled WGS sequence"/>
</dbReference>
<dbReference type="InterPro" id="IPR001789">
    <property type="entry name" value="Sig_transdc_resp-reg_receiver"/>
</dbReference>
<dbReference type="InterPro" id="IPR000792">
    <property type="entry name" value="Tscrpt_reg_LuxR_C"/>
</dbReference>
<proteinExistence type="predicted"/>
<gene>
    <name evidence="7" type="ORF">Apa02nite_084390</name>
</gene>
<comment type="caution">
    <text evidence="4">Lacks conserved residue(s) required for the propagation of feature annotation.</text>
</comment>
<dbReference type="SUPFAM" id="SSF52172">
    <property type="entry name" value="CheY-like"/>
    <property type="match status" value="1"/>
</dbReference>
<dbReference type="PRINTS" id="PR00038">
    <property type="entry name" value="HTHLUXR"/>
</dbReference>
<dbReference type="SUPFAM" id="SSF46894">
    <property type="entry name" value="C-terminal effector domain of the bipartite response regulators"/>
    <property type="match status" value="1"/>
</dbReference>
<dbReference type="InterPro" id="IPR036388">
    <property type="entry name" value="WH-like_DNA-bd_sf"/>
</dbReference>
<feature type="domain" description="Response regulatory" evidence="6">
    <location>
        <begin position="1"/>
        <end position="48"/>
    </location>
</feature>
<dbReference type="Gene3D" id="1.10.10.10">
    <property type="entry name" value="Winged helix-like DNA-binding domain superfamily/Winged helix DNA-binding domain"/>
    <property type="match status" value="1"/>
</dbReference>
<evidence type="ECO:0000256" key="3">
    <source>
        <dbReference type="ARBA" id="ARBA00023163"/>
    </source>
</evidence>
<dbReference type="InterPro" id="IPR011006">
    <property type="entry name" value="CheY-like_superfamily"/>
</dbReference>
<feature type="domain" description="HTH luxR-type" evidence="5">
    <location>
        <begin position="58"/>
        <end position="123"/>
    </location>
</feature>
<dbReference type="CDD" id="cd06170">
    <property type="entry name" value="LuxR_C_like"/>
    <property type="match status" value="1"/>
</dbReference>
<comment type="caution">
    <text evidence="7">The sequence shown here is derived from an EMBL/GenBank/DDBJ whole genome shotgun (WGS) entry which is preliminary data.</text>
</comment>
<evidence type="ECO:0000256" key="1">
    <source>
        <dbReference type="ARBA" id="ARBA00023015"/>
    </source>
</evidence>
<reference evidence="7 8" key="1">
    <citation type="submission" date="2021-01" db="EMBL/GenBank/DDBJ databases">
        <title>Whole genome shotgun sequence of Actinoplanes palleronii NBRC 14916.</title>
        <authorList>
            <person name="Komaki H."/>
            <person name="Tamura T."/>
        </authorList>
    </citation>
    <scope>NUCLEOTIDE SEQUENCE [LARGE SCALE GENOMIC DNA]</scope>
    <source>
        <strain evidence="7 8">NBRC 14916</strain>
    </source>
</reference>
<evidence type="ECO:0000256" key="4">
    <source>
        <dbReference type="PROSITE-ProRule" id="PRU00169"/>
    </source>
</evidence>
<keyword evidence="3" id="KW-0804">Transcription</keyword>
<dbReference type="InterPro" id="IPR016032">
    <property type="entry name" value="Sig_transdc_resp-reg_C-effctor"/>
</dbReference>
<evidence type="ECO:0000256" key="2">
    <source>
        <dbReference type="ARBA" id="ARBA00023125"/>
    </source>
</evidence>
<evidence type="ECO:0000259" key="6">
    <source>
        <dbReference type="PROSITE" id="PS50110"/>
    </source>
</evidence>
<dbReference type="PANTHER" id="PTHR44688:SF16">
    <property type="entry name" value="DNA-BINDING TRANSCRIPTIONAL ACTIVATOR DEVR_DOSR"/>
    <property type="match status" value="1"/>
</dbReference>
<sequence length="129" mass="13697">MAAHTRVIMTSATERTADIEQCMAAGARAFVPKSSPLEQFADTVRMVVADGSAPLAAPAVTHPVLSPRERAVLDHIAGGLTHEQIARRLGISKHTVDTYLKRVRAKLNLGNKAELTRAALATSGQPAGY</sequence>
<dbReference type="EMBL" id="BOMS01000141">
    <property type="protein sequence ID" value="GIE72331.1"/>
    <property type="molecule type" value="Genomic_DNA"/>
</dbReference>
<dbReference type="PROSITE" id="PS50110">
    <property type="entry name" value="RESPONSE_REGULATORY"/>
    <property type="match status" value="1"/>
</dbReference>
<evidence type="ECO:0000313" key="8">
    <source>
        <dbReference type="Proteomes" id="UP000624709"/>
    </source>
</evidence>
<protein>
    <submittedName>
        <fullName evidence="7">Uncharacterized protein</fullName>
    </submittedName>
</protein>
<keyword evidence="2" id="KW-0238">DNA-binding</keyword>
<dbReference type="PROSITE" id="PS50043">
    <property type="entry name" value="HTH_LUXR_2"/>
    <property type="match status" value="1"/>
</dbReference>
<dbReference type="PANTHER" id="PTHR44688">
    <property type="entry name" value="DNA-BINDING TRANSCRIPTIONAL ACTIVATOR DEVR_DOSR"/>
    <property type="match status" value="1"/>
</dbReference>
<name>A0ABQ4BNS1_9ACTN</name>